<dbReference type="InterPro" id="IPR057684">
    <property type="entry name" value="DUF7924"/>
</dbReference>
<dbReference type="PANTHER" id="PTHR42470">
    <property type="entry name" value="VAST DOMAIN-CONTAINING PROTEIN"/>
    <property type="match status" value="1"/>
</dbReference>
<dbReference type="PANTHER" id="PTHR42470:SF1">
    <property type="entry name" value="VAST DOMAIN-CONTAINING PROTEIN"/>
    <property type="match status" value="1"/>
</dbReference>
<name>A0AAD4I4K7_9PLEO</name>
<reference evidence="3" key="1">
    <citation type="submission" date="2021-07" db="EMBL/GenBank/DDBJ databases">
        <title>Genome Resource of American Ginseng Black Spot Pathogen Alternaria panax.</title>
        <authorList>
            <person name="Qiu C."/>
            <person name="Wang W."/>
            <person name="Liu Z."/>
        </authorList>
    </citation>
    <scope>NUCLEOTIDE SEQUENCE</scope>
    <source>
        <strain evidence="3">BNCC115425</strain>
    </source>
</reference>
<organism evidence="3 4">
    <name type="scientific">Alternaria panax</name>
    <dbReference type="NCBI Taxonomy" id="48097"/>
    <lineage>
        <taxon>Eukaryota</taxon>
        <taxon>Fungi</taxon>
        <taxon>Dikarya</taxon>
        <taxon>Ascomycota</taxon>
        <taxon>Pezizomycotina</taxon>
        <taxon>Dothideomycetes</taxon>
        <taxon>Pleosporomycetidae</taxon>
        <taxon>Pleosporales</taxon>
        <taxon>Pleosporineae</taxon>
        <taxon>Pleosporaceae</taxon>
        <taxon>Alternaria</taxon>
        <taxon>Alternaria sect. Panax</taxon>
    </lineage>
</organism>
<evidence type="ECO:0000259" key="2">
    <source>
        <dbReference type="Pfam" id="PF25545"/>
    </source>
</evidence>
<keyword evidence="4" id="KW-1185">Reference proteome</keyword>
<dbReference type="Proteomes" id="UP001199106">
    <property type="component" value="Unassembled WGS sequence"/>
</dbReference>
<evidence type="ECO:0000313" key="3">
    <source>
        <dbReference type="EMBL" id="KAG9185082.1"/>
    </source>
</evidence>
<proteinExistence type="predicted"/>
<sequence length="465" mass="52596">MRSSLLLVKPRYLSTKRTPPTPCCQHCAERCSRASLPPPPSPPRKRRALSLNPPTPPKRLRRSTSQPLQRESPHASCLDHNYSTPRLPLTEENLRALAPITSVTEKASPMSTPRNPSPTRKESARTHLKRLAGYNITFDHGTPFPNALAKFVKTLEISREETPSPHAQAVVDTRRAAVMENESTGRRMMEGHLLFYGEAHADGMPGLTLKDQVNLVRDYLPPPPRPTVPELCGTLPRPQPDSCIGYITATEAKTHNPPLIMPFSREEDDIAEWYNVVHHSDMHFPFPTAQWKVAMSGDNQIDARLQAARDGALIVNYMHHLYSHAYPDRDPSQLETCHVSLTTEMITSYLWLHWREVDPVDGEVYYRMEPIDSAHLHKLKDVAETRKILHDYIDYAMGERLTSIKAALSPFWQNRPARPSRRRQSQSSTTTSSLNPQFDMPITPLSSSRSASPTKKLKRASNDRV</sequence>
<evidence type="ECO:0000313" key="4">
    <source>
        <dbReference type="Proteomes" id="UP001199106"/>
    </source>
</evidence>
<feature type="region of interest" description="Disordered" evidence="1">
    <location>
        <begin position="1"/>
        <end position="122"/>
    </location>
</feature>
<gene>
    <name evidence="3" type="ORF">G6011_03029</name>
</gene>
<evidence type="ECO:0000256" key="1">
    <source>
        <dbReference type="SAM" id="MobiDB-lite"/>
    </source>
</evidence>
<feature type="compositionally biased region" description="Polar residues" evidence="1">
    <location>
        <begin position="101"/>
        <end position="118"/>
    </location>
</feature>
<dbReference type="EMBL" id="JAANER010000012">
    <property type="protein sequence ID" value="KAG9185082.1"/>
    <property type="molecule type" value="Genomic_DNA"/>
</dbReference>
<dbReference type="Pfam" id="PF25545">
    <property type="entry name" value="DUF7924"/>
    <property type="match status" value="1"/>
</dbReference>
<protein>
    <recommendedName>
        <fullName evidence="2">DUF7924 domain-containing protein</fullName>
    </recommendedName>
</protein>
<feature type="compositionally biased region" description="Polar residues" evidence="1">
    <location>
        <begin position="444"/>
        <end position="453"/>
    </location>
</feature>
<feature type="domain" description="DUF7924" evidence="2">
    <location>
        <begin position="234"/>
        <end position="408"/>
    </location>
</feature>
<feature type="region of interest" description="Disordered" evidence="1">
    <location>
        <begin position="414"/>
        <end position="465"/>
    </location>
</feature>
<dbReference type="AlphaFoldDB" id="A0AAD4I4K7"/>
<comment type="caution">
    <text evidence="3">The sequence shown here is derived from an EMBL/GenBank/DDBJ whole genome shotgun (WGS) entry which is preliminary data.</text>
</comment>
<accession>A0AAD4I4K7</accession>